<protein>
    <submittedName>
        <fullName evidence="1">Prepilin-type N-terminal cleavage/methylation domain-containing protein</fullName>
    </submittedName>
</protein>
<dbReference type="NCBIfam" id="TIGR02532">
    <property type="entry name" value="IV_pilin_GFxxxE"/>
    <property type="match status" value="1"/>
</dbReference>
<accession>A0ABT9SS94</accession>
<evidence type="ECO:0000313" key="1">
    <source>
        <dbReference type="EMBL" id="MDQ0007871.1"/>
    </source>
</evidence>
<evidence type="ECO:0000313" key="2">
    <source>
        <dbReference type="Proteomes" id="UP001237737"/>
    </source>
</evidence>
<reference evidence="1 2" key="1">
    <citation type="submission" date="2023-07" db="EMBL/GenBank/DDBJ databases">
        <title>Sorghum-associated microbial communities from plants grown in Nebraska, USA.</title>
        <authorList>
            <person name="Schachtman D."/>
        </authorList>
    </citation>
    <scope>NUCLEOTIDE SEQUENCE [LARGE SCALE GENOMIC DNA]</scope>
    <source>
        <strain evidence="1 2">CC60</strain>
    </source>
</reference>
<name>A0ABT9SS94_9GAMM</name>
<dbReference type="Proteomes" id="UP001237737">
    <property type="component" value="Unassembled WGS sequence"/>
</dbReference>
<proteinExistence type="predicted"/>
<dbReference type="InterPro" id="IPR012902">
    <property type="entry name" value="N_methyl_site"/>
</dbReference>
<gene>
    <name evidence="1" type="ORF">J2T07_000030</name>
</gene>
<sequence>MRQVSGSSLIESLVALAVFAIGSASTATWVAQSMAVDARASRLVAATTIAVSLEARIRAGGGTVSDGDLQVFHAALIRRMGPAARGSVICKPPAACAIRIAWATREVLSWPFDP</sequence>
<organism evidence="1 2">
    <name type="scientific">Luteibacter jiangsuensis</name>
    <dbReference type="NCBI Taxonomy" id="637577"/>
    <lineage>
        <taxon>Bacteria</taxon>
        <taxon>Pseudomonadati</taxon>
        <taxon>Pseudomonadota</taxon>
        <taxon>Gammaproteobacteria</taxon>
        <taxon>Lysobacterales</taxon>
        <taxon>Rhodanobacteraceae</taxon>
        <taxon>Luteibacter</taxon>
    </lineage>
</organism>
<keyword evidence="2" id="KW-1185">Reference proteome</keyword>
<dbReference type="Pfam" id="PF07963">
    <property type="entry name" value="N_methyl"/>
    <property type="match status" value="1"/>
</dbReference>
<dbReference type="RefSeq" id="WP_306846357.1">
    <property type="nucleotide sequence ID" value="NZ_JAUSSK010000001.1"/>
</dbReference>
<dbReference type="EMBL" id="JAUSSK010000001">
    <property type="protein sequence ID" value="MDQ0007871.1"/>
    <property type="molecule type" value="Genomic_DNA"/>
</dbReference>
<comment type="caution">
    <text evidence="1">The sequence shown here is derived from an EMBL/GenBank/DDBJ whole genome shotgun (WGS) entry which is preliminary data.</text>
</comment>